<organism evidence="1 2">
    <name type="scientific">Bremerella volcania</name>
    <dbReference type="NCBI Taxonomy" id="2527984"/>
    <lineage>
        <taxon>Bacteria</taxon>
        <taxon>Pseudomonadati</taxon>
        <taxon>Planctomycetota</taxon>
        <taxon>Planctomycetia</taxon>
        <taxon>Pirellulales</taxon>
        <taxon>Pirellulaceae</taxon>
        <taxon>Bremerella</taxon>
    </lineage>
</organism>
<accession>A0A518C4R7</accession>
<dbReference type="RefSeq" id="WP_144971213.1">
    <property type="nucleotide sequence ID" value="NZ_CP036289.1"/>
</dbReference>
<protein>
    <recommendedName>
        <fullName evidence="3">HNH endonuclease</fullName>
    </recommendedName>
</protein>
<evidence type="ECO:0000313" key="1">
    <source>
        <dbReference type="EMBL" id="QDU74220.1"/>
    </source>
</evidence>
<evidence type="ECO:0000313" key="2">
    <source>
        <dbReference type="Proteomes" id="UP000318626"/>
    </source>
</evidence>
<gene>
    <name evidence="1" type="ORF">Pan97_12250</name>
</gene>
<keyword evidence="2" id="KW-1185">Reference proteome</keyword>
<name>A0A518C4R7_9BACT</name>
<reference evidence="2" key="1">
    <citation type="submission" date="2019-02" db="EMBL/GenBank/DDBJ databases">
        <title>Deep-cultivation of Planctomycetes and their phenomic and genomic characterization uncovers novel biology.</title>
        <authorList>
            <person name="Wiegand S."/>
            <person name="Jogler M."/>
            <person name="Boedeker C."/>
            <person name="Pinto D."/>
            <person name="Vollmers J."/>
            <person name="Rivas-Marin E."/>
            <person name="Kohn T."/>
            <person name="Peeters S.H."/>
            <person name="Heuer A."/>
            <person name="Rast P."/>
            <person name="Oberbeckmann S."/>
            <person name="Bunk B."/>
            <person name="Jeske O."/>
            <person name="Meyerdierks A."/>
            <person name="Storesund J.E."/>
            <person name="Kallscheuer N."/>
            <person name="Luecker S."/>
            <person name="Lage O.M."/>
            <person name="Pohl T."/>
            <person name="Merkel B.J."/>
            <person name="Hornburger P."/>
            <person name="Mueller R.-W."/>
            <person name="Bruemmer F."/>
            <person name="Labrenz M."/>
            <person name="Spormann A.M."/>
            <person name="Op den Camp H."/>
            <person name="Overmann J."/>
            <person name="Amann R."/>
            <person name="Jetten M.S.M."/>
            <person name="Mascher T."/>
            <person name="Medema M.H."/>
            <person name="Devos D.P."/>
            <person name="Kaster A.-K."/>
            <person name="Ovreas L."/>
            <person name="Rohde M."/>
            <person name="Galperin M.Y."/>
            <person name="Jogler C."/>
        </authorList>
    </citation>
    <scope>NUCLEOTIDE SEQUENCE [LARGE SCALE GENOMIC DNA]</scope>
    <source>
        <strain evidence="2">Pan97</strain>
    </source>
</reference>
<dbReference type="Proteomes" id="UP000318626">
    <property type="component" value="Chromosome"/>
</dbReference>
<dbReference type="EMBL" id="CP036289">
    <property type="protein sequence ID" value="QDU74220.1"/>
    <property type="molecule type" value="Genomic_DNA"/>
</dbReference>
<dbReference type="AlphaFoldDB" id="A0A518C4R7"/>
<dbReference type="KEGG" id="bvo:Pan97_12250"/>
<evidence type="ECO:0008006" key="3">
    <source>
        <dbReference type="Google" id="ProtNLM"/>
    </source>
</evidence>
<proteinExistence type="predicted"/>
<dbReference type="OrthoDB" id="978976at2"/>
<sequence length="341" mass="38627">MTNSTNVPSDSIFNSMNLGDDACFLCGQRAPQVKMTREHVFPRWLQNRHDLWDQELFLLNHTTIKYSKLTVPCCENCNSSHLSKLEAKIGSAVQSGYSEAVKLSSLDVYQWLGKIFYGVLRKELTLRLDRQKPDKGTIADQELLEGFSSLHLFMQSIRRPFEFPDGEPFSVLVVNLHDLDSVDYSFQDSLQTMVCSMRTKDVGFIVTLQDSGIIRNSYARYVAEVAGRKLLPIQFDELYARCLYQVSLINRIPKFITSESQDPDGSVTVNMLPLQGLSSRPIVDEWDQTAFAHILSAVLSRSHDDIKAESLFSPPNLVMTWMSDEEGKLKLVDENGKAIDV</sequence>